<accession>A0A5A7S5F2</accession>
<dbReference type="Proteomes" id="UP000322244">
    <property type="component" value="Unassembled WGS sequence"/>
</dbReference>
<proteinExistence type="predicted"/>
<evidence type="ECO:0000313" key="1">
    <source>
        <dbReference type="EMBL" id="KAA0016749.1"/>
    </source>
</evidence>
<organism evidence="1 2">
    <name type="scientific">Antrihabitans cavernicola</name>
    <dbReference type="NCBI Taxonomy" id="2495913"/>
    <lineage>
        <taxon>Bacteria</taxon>
        <taxon>Bacillati</taxon>
        <taxon>Actinomycetota</taxon>
        <taxon>Actinomycetes</taxon>
        <taxon>Mycobacteriales</taxon>
        <taxon>Nocardiaceae</taxon>
        <taxon>Antrihabitans</taxon>
    </lineage>
</organism>
<gene>
    <name evidence="1" type="ORF">FOY51_25725</name>
</gene>
<protein>
    <submittedName>
        <fullName evidence="1">Phage tail protein</fullName>
    </submittedName>
</protein>
<keyword evidence="2" id="KW-1185">Reference proteome</keyword>
<comment type="caution">
    <text evidence="1">The sequence shown here is derived from an EMBL/GenBank/DDBJ whole genome shotgun (WGS) entry which is preliminary data.</text>
</comment>
<dbReference type="RefSeq" id="WP_149433129.1">
    <property type="nucleotide sequence ID" value="NZ_VLNY01000025.1"/>
</dbReference>
<reference evidence="1 2" key="1">
    <citation type="submission" date="2019-07" db="EMBL/GenBank/DDBJ databases">
        <title>Rhodococcus cavernicolus sp. nov., isolated from a cave.</title>
        <authorList>
            <person name="Lee S.D."/>
        </authorList>
    </citation>
    <scope>NUCLEOTIDE SEQUENCE [LARGE SCALE GENOMIC DNA]</scope>
    <source>
        <strain evidence="1 2">C1-24</strain>
    </source>
</reference>
<name>A0A5A7S5F2_9NOCA</name>
<dbReference type="OrthoDB" id="4407402at2"/>
<evidence type="ECO:0000313" key="2">
    <source>
        <dbReference type="Proteomes" id="UP000322244"/>
    </source>
</evidence>
<dbReference type="AlphaFoldDB" id="A0A5A7S5F2"/>
<sequence length="299" mass="33382">MPEMLIEVEGHNGDVITIHGKGKGSQGAVLGEHPEGIYDEPTESIWNSHAFQTGADFGGIRVNKRDVVLGMEFVPQPGLGLADSMSRFRQAWSYKADSKLWIETPDTRRHVPLRISETLKCAPDVDVFVQEHAHVIYSLTAGKPRWLEPDVTKKWKSTTDTTDGSTAVGYVPVSNPTAQNMWLKWTVQAYPGAVYKLADYSFGDDRYERAEEDATRMVPLPSLIAGEHLVVNTDEEEDQVTSSLDTQVWMRMEGRTFCYPVPPNTKKTMLRVEVTGAPAGVGVQVRCPREYAHPFLMES</sequence>
<dbReference type="EMBL" id="VLNY01000025">
    <property type="protein sequence ID" value="KAA0016749.1"/>
    <property type="molecule type" value="Genomic_DNA"/>
</dbReference>